<keyword evidence="6 8" id="KW-0830">Ubiquinone</keyword>
<dbReference type="AlphaFoldDB" id="A0A5C6C9Y0"/>
<dbReference type="Pfam" id="PF05896">
    <property type="entry name" value="NQRA_N"/>
    <property type="match status" value="1"/>
</dbReference>
<dbReference type="PANTHER" id="PTHR37839">
    <property type="entry name" value="NA(+)-TRANSLOCATING NADH-QUINONE REDUCTASE SUBUNIT A"/>
    <property type="match status" value="1"/>
</dbReference>
<protein>
    <recommendedName>
        <fullName evidence="8">Na(+)-translocating NADH-quinone reductase subunit A</fullName>
        <shortName evidence="8">Na(+)-NQR subunit A</shortName>
        <shortName evidence="8">Na(+)-translocating NQR subunit A</shortName>
        <ecNumber evidence="8">7.2.1.1</ecNumber>
    </recommendedName>
    <alternativeName>
        <fullName evidence="8">NQR complex subunit A</fullName>
    </alternativeName>
    <alternativeName>
        <fullName evidence="8">NQR-1 subunit A</fullName>
    </alternativeName>
</protein>
<evidence type="ECO:0000256" key="4">
    <source>
        <dbReference type="ARBA" id="ARBA00023053"/>
    </source>
</evidence>
<keyword evidence="13" id="KW-1185">Reference proteome</keyword>
<name>A0A5C6C9Y0_9BACT</name>
<keyword evidence="7 8" id="KW-0739">Sodium transport</keyword>
<feature type="domain" description="NqrA N-terminal barrel-sandwich hybrid" evidence="9">
    <location>
        <begin position="6"/>
        <end position="98"/>
    </location>
</feature>
<evidence type="ECO:0000256" key="5">
    <source>
        <dbReference type="ARBA" id="ARBA00023065"/>
    </source>
</evidence>
<evidence type="ECO:0000256" key="8">
    <source>
        <dbReference type="HAMAP-Rule" id="MF_00425"/>
    </source>
</evidence>
<dbReference type="NCBIfam" id="NF003759">
    <property type="entry name" value="PRK05352.1-2"/>
    <property type="match status" value="1"/>
</dbReference>
<dbReference type="PANTHER" id="PTHR37839:SF1">
    <property type="entry name" value="NA(+)-TRANSLOCATING NADH-QUINONE REDUCTASE SUBUNIT A"/>
    <property type="match status" value="1"/>
</dbReference>
<keyword evidence="12" id="KW-0560">Oxidoreductase</keyword>
<keyword evidence="1 8" id="KW-0813">Transport</keyword>
<dbReference type="NCBIfam" id="TIGR01936">
    <property type="entry name" value="nqrA"/>
    <property type="match status" value="1"/>
</dbReference>
<comment type="caution">
    <text evidence="12">The sequence shown here is derived from an EMBL/GenBank/DDBJ whole genome shotgun (WGS) entry which is preliminary data.</text>
</comment>
<dbReference type="Proteomes" id="UP000318437">
    <property type="component" value="Unassembled WGS sequence"/>
</dbReference>
<gene>
    <name evidence="8 12" type="primary">nqrA</name>
    <name evidence="12" type="ORF">Pla144_47850</name>
</gene>
<evidence type="ECO:0000259" key="11">
    <source>
        <dbReference type="Pfam" id="PF24836"/>
    </source>
</evidence>
<comment type="similarity">
    <text evidence="8">Belongs to the NqrA family.</text>
</comment>
<keyword evidence="2 8" id="KW-1278">Translocase</keyword>
<accession>A0A5C6C9Y0</accession>
<evidence type="ECO:0000313" key="13">
    <source>
        <dbReference type="Proteomes" id="UP000318437"/>
    </source>
</evidence>
<dbReference type="RefSeq" id="WP_146453005.1">
    <property type="nucleotide sequence ID" value="NZ_SJPS01000012.1"/>
</dbReference>
<dbReference type="HAMAP" id="MF_00425">
    <property type="entry name" value="NqrA"/>
    <property type="match status" value="1"/>
</dbReference>
<evidence type="ECO:0000259" key="10">
    <source>
        <dbReference type="Pfam" id="PF11973"/>
    </source>
</evidence>
<proteinExistence type="inferred from homology"/>
<evidence type="ECO:0000256" key="3">
    <source>
        <dbReference type="ARBA" id="ARBA00023027"/>
    </source>
</evidence>
<evidence type="ECO:0000256" key="2">
    <source>
        <dbReference type="ARBA" id="ARBA00022967"/>
    </source>
</evidence>
<keyword evidence="5 8" id="KW-0406">Ion transport</keyword>
<feature type="domain" description="Na(+)-translocating NADH-quinone reductase subunit A C-terminal" evidence="10">
    <location>
        <begin position="265"/>
        <end position="316"/>
    </location>
</feature>
<evidence type="ECO:0000256" key="7">
    <source>
        <dbReference type="ARBA" id="ARBA00023201"/>
    </source>
</evidence>
<reference evidence="12 13" key="1">
    <citation type="submission" date="2019-02" db="EMBL/GenBank/DDBJ databases">
        <title>Deep-cultivation of Planctomycetes and their phenomic and genomic characterization uncovers novel biology.</title>
        <authorList>
            <person name="Wiegand S."/>
            <person name="Jogler M."/>
            <person name="Boedeker C."/>
            <person name="Pinto D."/>
            <person name="Vollmers J."/>
            <person name="Rivas-Marin E."/>
            <person name="Kohn T."/>
            <person name="Peeters S.H."/>
            <person name="Heuer A."/>
            <person name="Rast P."/>
            <person name="Oberbeckmann S."/>
            <person name="Bunk B."/>
            <person name="Jeske O."/>
            <person name="Meyerdierks A."/>
            <person name="Storesund J.E."/>
            <person name="Kallscheuer N."/>
            <person name="Luecker S."/>
            <person name="Lage O.M."/>
            <person name="Pohl T."/>
            <person name="Merkel B.J."/>
            <person name="Hornburger P."/>
            <person name="Mueller R.-W."/>
            <person name="Bruemmer F."/>
            <person name="Labrenz M."/>
            <person name="Spormann A.M."/>
            <person name="Op Den Camp H."/>
            <person name="Overmann J."/>
            <person name="Amann R."/>
            <person name="Jetten M.S.M."/>
            <person name="Mascher T."/>
            <person name="Medema M.H."/>
            <person name="Devos D.P."/>
            <person name="Kaster A.-K."/>
            <person name="Ovreas L."/>
            <person name="Rohde M."/>
            <person name="Galperin M.Y."/>
            <person name="Jogler C."/>
        </authorList>
    </citation>
    <scope>NUCLEOTIDE SEQUENCE [LARGE SCALE GENOMIC DNA]</scope>
    <source>
        <strain evidence="12 13">Pla144</strain>
    </source>
</reference>
<dbReference type="InterPro" id="IPR056147">
    <property type="entry name" value="NQRA_N"/>
</dbReference>
<dbReference type="InterPro" id="IPR022615">
    <property type="entry name" value="NqrA_C_domain"/>
</dbReference>
<dbReference type="GO" id="GO:0016655">
    <property type="term" value="F:oxidoreductase activity, acting on NAD(P)H, quinone or similar compound as acceptor"/>
    <property type="evidence" value="ECO:0007669"/>
    <property type="project" value="UniProtKB-UniRule"/>
</dbReference>
<sequence>MTSVHQIAKGLDLPIEGEPAQAISESPVIRHVALVASDYVGMKPTMLVSEGDHVKLGQAVFTDKKTPGVQFTSPAAGKVVGVNRGAKRKFLSLVIEIEGEDQEKFAAFPDQNLTQLDRKQICEQLVASGMWTALRTRPFSKVPVIDSVPNALFITAVDTNPLAPDPSIVIAERPADFVAGLEVLSRLSDGPTYVCRKAASEIPGEGKTPVEFHAFDGPHPSGLVGTHIHTLMPVDRSRTVWHIGYQDVIAVGHLFLTGELLTERVVSIAGPVVNSPRLVRTRIGASLEELTAWQFTTPSRHGVRVISGSVLSGRRSVPPIDFLGRFHNQVTLLAEGGERDFLGWMKPGADKFSVRRVFASAWSSVAGNSHRFKFDTGTEGSPRAIVPIGMYEQVMPLDIIATPLLKSLTVGDSDFAQQLGVLELDEEDLALCTYVDPGKHEFGPLLRDTLTKIEVEG</sequence>
<keyword evidence="4 8" id="KW-0915">Sodium</keyword>
<keyword evidence="3 8" id="KW-0520">NAD</keyword>
<comment type="subunit">
    <text evidence="8">Composed of six subunits; NqrA, NqrB, NqrC, NqrD, NqrE and NqrF.</text>
</comment>
<evidence type="ECO:0000256" key="1">
    <source>
        <dbReference type="ARBA" id="ARBA00022448"/>
    </source>
</evidence>
<comment type="function">
    <text evidence="8">NQR complex catalyzes the reduction of ubiquinone-1 to ubiquinol by two successive reactions, coupled with the transport of Na(+) ions from the cytoplasm to the periplasm. NqrA to NqrE are probably involved in the second step, the conversion of ubisemiquinone to ubiquinol.</text>
</comment>
<evidence type="ECO:0000259" key="9">
    <source>
        <dbReference type="Pfam" id="PF05896"/>
    </source>
</evidence>
<dbReference type="Pfam" id="PF11973">
    <property type="entry name" value="NQRA_SLBB"/>
    <property type="match status" value="1"/>
</dbReference>
<dbReference type="GO" id="GO:0006814">
    <property type="term" value="P:sodium ion transport"/>
    <property type="evidence" value="ECO:0007669"/>
    <property type="project" value="UniProtKB-UniRule"/>
</dbReference>
<feature type="domain" description="NqrA second alpha/beta" evidence="11">
    <location>
        <begin position="116"/>
        <end position="260"/>
    </location>
</feature>
<dbReference type="OrthoDB" id="9774536at2"/>
<organism evidence="12 13">
    <name type="scientific">Bythopirellula polymerisocia</name>
    <dbReference type="NCBI Taxonomy" id="2528003"/>
    <lineage>
        <taxon>Bacteria</taxon>
        <taxon>Pseudomonadati</taxon>
        <taxon>Planctomycetota</taxon>
        <taxon>Planctomycetia</taxon>
        <taxon>Pirellulales</taxon>
        <taxon>Lacipirellulaceae</taxon>
        <taxon>Bythopirellula</taxon>
    </lineage>
</organism>
<dbReference type="EMBL" id="SJPS01000012">
    <property type="protein sequence ID" value="TWU20885.1"/>
    <property type="molecule type" value="Genomic_DNA"/>
</dbReference>
<dbReference type="EC" id="7.2.1.1" evidence="8"/>
<dbReference type="InterPro" id="IPR056148">
    <property type="entry name" value="NQRA_2nd"/>
</dbReference>
<evidence type="ECO:0000313" key="12">
    <source>
        <dbReference type="EMBL" id="TWU20885.1"/>
    </source>
</evidence>
<evidence type="ECO:0000256" key="6">
    <source>
        <dbReference type="ARBA" id="ARBA00023075"/>
    </source>
</evidence>
<dbReference type="InterPro" id="IPR008703">
    <property type="entry name" value="NqrA"/>
</dbReference>
<comment type="catalytic activity">
    <reaction evidence="8">
        <text>a ubiquinone + n Na(+)(in) + NADH + H(+) = a ubiquinol + n Na(+)(out) + NAD(+)</text>
        <dbReference type="Rhea" id="RHEA:47748"/>
        <dbReference type="Rhea" id="RHEA-COMP:9565"/>
        <dbReference type="Rhea" id="RHEA-COMP:9566"/>
        <dbReference type="ChEBI" id="CHEBI:15378"/>
        <dbReference type="ChEBI" id="CHEBI:16389"/>
        <dbReference type="ChEBI" id="CHEBI:17976"/>
        <dbReference type="ChEBI" id="CHEBI:29101"/>
        <dbReference type="ChEBI" id="CHEBI:57540"/>
        <dbReference type="ChEBI" id="CHEBI:57945"/>
        <dbReference type="EC" id="7.2.1.1"/>
    </reaction>
</comment>
<dbReference type="Pfam" id="PF24836">
    <property type="entry name" value="NQRA_2nd"/>
    <property type="match status" value="1"/>
</dbReference>